<sequence>MKLRELLSIGDLKKGKILTKEIGLDNEVDSAMVLEAIDIENWSRKNQLILTSFYALHDLPEKELENFFRKDAPNWHQRLNFENRSIH</sequence>
<organism evidence="1 2">
    <name type="scientific">Enterococcus faecalis</name>
    <name type="common">Streptococcus faecalis</name>
    <dbReference type="NCBI Taxonomy" id="1351"/>
    <lineage>
        <taxon>Bacteria</taxon>
        <taxon>Bacillati</taxon>
        <taxon>Bacillota</taxon>
        <taxon>Bacilli</taxon>
        <taxon>Lactobacillales</taxon>
        <taxon>Enterococcaceae</taxon>
        <taxon>Enterococcus</taxon>
    </lineage>
</organism>
<dbReference type="Proteomes" id="UP001317613">
    <property type="component" value="Chromosome"/>
</dbReference>
<dbReference type="EMBL" id="AP026729">
    <property type="protein sequence ID" value="BDQ60686.1"/>
    <property type="molecule type" value="Genomic_DNA"/>
</dbReference>
<proteinExistence type="predicted"/>
<reference evidence="1" key="1">
    <citation type="submission" date="2022-08" db="EMBL/GenBank/DDBJ databases">
        <title>Molecular epidemiological analysis of five strains of VanD-type vancomycin-resistant Enterococcus faecalis.</title>
        <authorList>
            <person name="Mimura K."/>
            <person name="Hashimoto Y."/>
            <person name="Tomita H."/>
        </authorList>
    </citation>
    <scope>NUCLEOTIDE SEQUENCE</scope>
    <source>
        <strain evidence="1">SVR2332</strain>
    </source>
</reference>
<gene>
    <name evidence="1" type="ORF">EfsSVR2332_07640</name>
</gene>
<protein>
    <submittedName>
        <fullName evidence="1">Uncharacterized protein</fullName>
    </submittedName>
</protein>
<accession>A0AC59HLX1</accession>
<name>A0AC59HLX1_ENTFL</name>
<evidence type="ECO:0000313" key="1">
    <source>
        <dbReference type="EMBL" id="BDQ60686.1"/>
    </source>
</evidence>
<evidence type="ECO:0000313" key="2">
    <source>
        <dbReference type="Proteomes" id="UP001317613"/>
    </source>
</evidence>